<keyword evidence="3" id="KW-0804">Transcription</keyword>
<dbReference type="PROSITE" id="PS51005">
    <property type="entry name" value="NAC"/>
    <property type="match status" value="1"/>
</dbReference>
<dbReference type="Proteomes" id="UP000823749">
    <property type="component" value="Chromosome 1"/>
</dbReference>
<feature type="domain" description="NAC" evidence="5">
    <location>
        <begin position="11"/>
        <end position="204"/>
    </location>
</feature>
<keyword evidence="1" id="KW-0805">Transcription regulation</keyword>
<dbReference type="InterPro" id="IPR003441">
    <property type="entry name" value="NAC-dom"/>
</dbReference>
<dbReference type="PANTHER" id="PTHR31744">
    <property type="entry name" value="PROTEIN CUP-SHAPED COTYLEDON 2-RELATED"/>
    <property type="match status" value="1"/>
</dbReference>
<dbReference type="PANTHER" id="PTHR31744:SF221">
    <property type="entry name" value="NAC DOMAIN-CONTAINING PROTEIN 43-LIKE"/>
    <property type="match status" value="1"/>
</dbReference>
<keyword evidence="2" id="KW-0238">DNA-binding</keyword>
<proteinExistence type="predicted"/>
<name>A0AAV6LML4_9ERIC</name>
<reference evidence="6" key="1">
    <citation type="submission" date="2020-08" db="EMBL/GenBank/DDBJ databases">
        <title>Plant Genome Project.</title>
        <authorList>
            <person name="Zhang R.-G."/>
        </authorList>
    </citation>
    <scope>NUCLEOTIDE SEQUENCE</scope>
    <source>
        <strain evidence="6">WSP0</strain>
        <tissue evidence="6">Leaf</tissue>
    </source>
</reference>
<protein>
    <recommendedName>
        <fullName evidence="5">NAC domain-containing protein</fullName>
    </recommendedName>
</protein>
<sequence length="373" mass="42419">MNISVNGESQVPPGFRFHPTEEELLRYYLRKKVSLEKIDLDVILDVDLNKLEPWDIQVLFFSCGEKQNNFCARSVICGRPVDDDFYFDPPEKCKIGTTPQNDWYFFSHKDKKYPTGTRTNRATAAGFWKATGRDKVIYSNGRRIGMRKTLVFYKGRAPHGNKSDWIMHEYRLLDDSIADTNCVSDAVEEATQEEGWVVCRTFKKKLLHRTLNTTTTTCANISPMISADMETRTQQRVHSSSDEGTLEQIFQHVGSTWINKQPPPCTNYQQIQLHMLMGNGDANSMTTNSSVNYHQQSEITGVNDWKALDQLVASHLNGQISDPDMPLNIGNQTQDDHQNGDFDLWSFTRASFPSSNALCDHMSSTAYNTDGLC</sequence>
<dbReference type="AlphaFoldDB" id="A0AAV6LML4"/>
<accession>A0AAV6LML4</accession>
<evidence type="ECO:0000256" key="4">
    <source>
        <dbReference type="ARBA" id="ARBA00023242"/>
    </source>
</evidence>
<dbReference type="SUPFAM" id="SSF101941">
    <property type="entry name" value="NAC domain"/>
    <property type="match status" value="2"/>
</dbReference>
<evidence type="ECO:0000259" key="5">
    <source>
        <dbReference type="PROSITE" id="PS51005"/>
    </source>
</evidence>
<evidence type="ECO:0000256" key="1">
    <source>
        <dbReference type="ARBA" id="ARBA00023015"/>
    </source>
</evidence>
<dbReference type="EMBL" id="JACTNZ010000001">
    <property type="protein sequence ID" value="KAG5566087.1"/>
    <property type="molecule type" value="Genomic_DNA"/>
</dbReference>
<evidence type="ECO:0000313" key="7">
    <source>
        <dbReference type="Proteomes" id="UP000823749"/>
    </source>
</evidence>
<organism evidence="6 7">
    <name type="scientific">Rhododendron griersonianum</name>
    <dbReference type="NCBI Taxonomy" id="479676"/>
    <lineage>
        <taxon>Eukaryota</taxon>
        <taxon>Viridiplantae</taxon>
        <taxon>Streptophyta</taxon>
        <taxon>Embryophyta</taxon>
        <taxon>Tracheophyta</taxon>
        <taxon>Spermatophyta</taxon>
        <taxon>Magnoliopsida</taxon>
        <taxon>eudicotyledons</taxon>
        <taxon>Gunneridae</taxon>
        <taxon>Pentapetalae</taxon>
        <taxon>asterids</taxon>
        <taxon>Ericales</taxon>
        <taxon>Ericaceae</taxon>
        <taxon>Ericoideae</taxon>
        <taxon>Rhodoreae</taxon>
        <taxon>Rhododendron</taxon>
    </lineage>
</organism>
<evidence type="ECO:0000256" key="3">
    <source>
        <dbReference type="ARBA" id="ARBA00023163"/>
    </source>
</evidence>
<dbReference type="InterPro" id="IPR036093">
    <property type="entry name" value="NAC_dom_sf"/>
</dbReference>
<keyword evidence="4" id="KW-0539">Nucleus</keyword>
<comment type="caution">
    <text evidence="6">The sequence shown here is derived from an EMBL/GenBank/DDBJ whole genome shotgun (WGS) entry which is preliminary data.</text>
</comment>
<dbReference type="GO" id="GO:0006355">
    <property type="term" value="P:regulation of DNA-templated transcription"/>
    <property type="evidence" value="ECO:0007669"/>
    <property type="project" value="InterPro"/>
</dbReference>
<dbReference type="Gene3D" id="2.170.150.80">
    <property type="entry name" value="NAC domain"/>
    <property type="match status" value="1"/>
</dbReference>
<evidence type="ECO:0000313" key="6">
    <source>
        <dbReference type="EMBL" id="KAG5566087.1"/>
    </source>
</evidence>
<gene>
    <name evidence="6" type="ORF">RHGRI_001877</name>
</gene>
<dbReference type="GO" id="GO:0003677">
    <property type="term" value="F:DNA binding"/>
    <property type="evidence" value="ECO:0007669"/>
    <property type="project" value="UniProtKB-KW"/>
</dbReference>
<dbReference type="Pfam" id="PF02365">
    <property type="entry name" value="NAM"/>
    <property type="match status" value="1"/>
</dbReference>
<keyword evidence="7" id="KW-1185">Reference proteome</keyword>
<evidence type="ECO:0000256" key="2">
    <source>
        <dbReference type="ARBA" id="ARBA00023125"/>
    </source>
</evidence>